<protein>
    <submittedName>
        <fullName evidence="2">Uncharacterized protein</fullName>
    </submittedName>
</protein>
<reference evidence="2 3" key="1">
    <citation type="submission" date="2019-06" db="EMBL/GenBank/DDBJ databases">
        <title>Genome Sequence of the Brown Rot Fungal Pathogen Monilinia fructicola.</title>
        <authorList>
            <person name="De Miccolis Angelini R.M."/>
            <person name="Landi L."/>
            <person name="Abate D."/>
            <person name="Pollastro S."/>
            <person name="Romanazzi G."/>
            <person name="Faretra F."/>
        </authorList>
    </citation>
    <scope>NUCLEOTIDE SEQUENCE [LARGE SCALE GENOMIC DNA]</scope>
    <source>
        <strain evidence="2 3">Mfrc123</strain>
    </source>
</reference>
<dbReference type="AlphaFoldDB" id="A0A5M9JY45"/>
<comment type="caution">
    <text evidence="2">The sequence shown here is derived from an EMBL/GenBank/DDBJ whole genome shotgun (WGS) entry which is preliminary data.</text>
</comment>
<feature type="region of interest" description="Disordered" evidence="1">
    <location>
        <begin position="1"/>
        <end position="25"/>
    </location>
</feature>
<feature type="compositionally biased region" description="Polar residues" evidence="1">
    <location>
        <begin position="59"/>
        <end position="84"/>
    </location>
</feature>
<evidence type="ECO:0000256" key="1">
    <source>
        <dbReference type="SAM" id="MobiDB-lite"/>
    </source>
</evidence>
<feature type="region of interest" description="Disordered" evidence="1">
    <location>
        <begin position="180"/>
        <end position="224"/>
    </location>
</feature>
<dbReference type="EMBL" id="VICG01000003">
    <property type="protein sequence ID" value="KAA8574151.1"/>
    <property type="molecule type" value="Genomic_DNA"/>
</dbReference>
<name>A0A5M9JY45_MONFR</name>
<dbReference type="Proteomes" id="UP000322873">
    <property type="component" value="Unassembled WGS sequence"/>
</dbReference>
<proteinExistence type="predicted"/>
<keyword evidence="3" id="KW-1185">Reference proteome</keyword>
<accession>A0A5M9JY45</accession>
<evidence type="ECO:0000313" key="3">
    <source>
        <dbReference type="Proteomes" id="UP000322873"/>
    </source>
</evidence>
<gene>
    <name evidence="2" type="ORF">EYC84_005666</name>
</gene>
<feature type="region of interest" description="Disordered" evidence="1">
    <location>
        <begin position="37"/>
        <end position="90"/>
    </location>
</feature>
<organism evidence="2 3">
    <name type="scientific">Monilinia fructicola</name>
    <name type="common">Brown rot fungus</name>
    <name type="synonym">Ciboria fructicola</name>
    <dbReference type="NCBI Taxonomy" id="38448"/>
    <lineage>
        <taxon>Eukaryota</taxon>
        <taxon>Fungi</taxon>
        <taxon>Dikarya</taxon>
        <taxon>Ascomycota</taxon>
        <taxon>Pezizomycotina</taxon>
        <taxon>Leotiomycetes</taxon>
        <taxon>Helotiales</taxon>
        <taxon>Sclerotiniaceae</taxon>
        <taxon>Monilinia</taxon>
    </lineage>
</organism>
<evidence type="ECO:0000313" key="2">
    <source>
        <dbReference type="EMBL" id="KAA8574151.1"/>
    </source>
</evidence>
<sequence length="305" mass="34810">MFLVPDDEFPGNAPRKIAPEGTPTRASEIFLSIDTNIEPESTAAYKEKREDDMPDIEIQSIQPEPETSTTSTLGRTPNQRNSPLSPDDKDNAQVLQQCIRCWWFLECYRDEIENSQPFISAEAFLNSPGWKLKEKLGRKFESNQTKVAELKAATSHKLSQSQPLDYHTEDLEERMNEATLEISTSSSDKRKELNPDEDMSQSPEEAESNREKRRKLGESEESNDLTELWNLPPYSILTDQSPRLVENMLNRRAVAEKHFGVQFQCATHRGKLLLYCKPDLGASYHTGITLCKPAFIFLKRILGQE</sequence>